<feature type="transmembrane region" description="Helical" evidence="1">
    <location>
        <begin position="43"/>
        <end position="66"/>
    </location>
</feature>
<organism evidence="3 4">
    <name type="scientific">Texcoconibacillus texcoconensis</name>
    <dbReference type="NCBI Taxonomy" id="1095777"/>
    <lineage>
        <taxon>Bacteria</taxon>
        <taxon>Bacillati</taxon>
        <taxon>Bacillota</taxon>
        <taxon>Bacilli</taxon>
        <taxon>Bacillales</taxon>
        <taxon>Bacillaceae</taxon>
        <taxon>Texcoconibacillus</taxon>
    </lineage>
</organism>
<dbReference type="Pfam" id="PF04892">
    <property type="entry name" value="VanZ"/>
    <property type="match status" value="1"/>
</dbReference>
<keyword evidence="1" id="KW-0812">Transmembrane</keyword>
<feature type="transmembrane region" description="Helical" evidence="1">
    <location>
        <begin position="99"/>
        <end position="118"/>
    </location>
</feature>
<dbReference type="EMBL" id="JACHHB010000001">
    <property type="protein sequence ID" value="MBB5171949.1"/>
    <property type="molecule type" value="Genomic_DNA"/>
</dbReference>
<reference evidence="3 4" key="1">
    <citation type="submission" date="2020-08" db="EMBL/GenBank/DDBJ databases">
        <title>Genomic Encyclopedia of Type Strains, Phase IV (KMG-IV): sequencing the most valuable type-strain genomes for metagenomic binning, comparative biology and taxonomic classification.</title>
        <authorList>
            <person name="Goeker M."/>
        </authorList>
    </citation>
    <scope>NUCLEOTIDE SEQUENCE [LARGE SCALE GENOMIC DNA]</scope>
    <source>
        <strain evidence="3 4">DSM 24696</strain>
    </source>
</reference>
<comment type="caution">
    <text evidence="3">The sequence shown here is derived from an EMBL/GenBank/DDBJ whole genome shotgun (WGS) entry which is preliminary data.</text>
</comment>
<gene>
    <name evidence="3" type="ORF">HNQ41_000089</name>
</gene>
<keyword evidence="1" id="KW-1133">Transmembrane helix</keyword>
<evidence type="ECO:0000313" key="4">
    <source>
        <dbReference type="Proteomes" id="UP000551878"/>
    </source>
</evidence>
<dbReference type="PANTHER" id="PTHR36834">
    <property type="entry name" value="MEMBRANE PROTEIN-RELATED"/>
    <property type="match status" value="1"/>
</dbReference>
<feature type="transmembrane region" description="Helical" evidence="1">
    <location>
        <begin position="125"/>
        <end position="144"/>
    </location>
</feature>
<evidence type="ECO:0000256" key="1">
    <source>
        <dbReference type="SAM" id="Phobius"/>
    </source>
</evidence>
<dbReference type="InterPro" id="IPR053150">
    <property type="entry name" value="Teicoplanin_resist-assoc"/>
</dbReference>
<protein>
    <submittedName>
        <fullName evidence="3">Glycopeptide antibiotics resistance protein</fullName>
    </submittedName>
</protein>
<feature type="transmembrane region" description="Helical" evidence="1">
    <location>
        <begin position="156"/>
        <end position="173"/>
    </location>
</feature>
<accession>A0A840QIK6</accession>
<keyword evidence="4" id="KW-1185">Reference proteome</keyword>
<dbReference type="InterPro" id="IPR006976">
    <property type="entry name" value="VanZ-like"/>
</dbReference>
<dbReference type="AlphaFoldDB" id="A0A840QIK6"/>
<feature type="domain" description="VanZ-like" evidence="2">
    <location>
        <begin position="54"/>
        <end position="171"/>
    </location>
</feature>
<feature type="transmembrane region" description="Helical" evidence="1">
    <location>
        <begin position="12"/>
        <end position="31"/>
    </location>
</feature>
<evidence type="ECO:0000259" key="2">
    <source>
        <dbReference type="Pfam" id="PF04892"/>
    </source>
</evidence>
<name>A0A840QIK6_9BACI</name>
<keyword evidence="1" id="KW-0472">Membrane</keyword>
<dbReference type="Proteomes" id="UP000551878">
    <property type="component" value="Unassembled WGS sequence"/>
</dbReference>
<evidence type="ECO:0000313" key="3">
    <source>
        <dbReference type="EMBL" id="MBB5171949.1"/>
    </source>
</evidence>
<proteinExistence type="predicted"/>
<sequence>MEQLWRAFSQVIPLFLMIILTVILIGWFIYNKFLKKGETKKKALYAVTINSLLILSIIGVLMVTLLPRPVGGQSVQLVPFLSMWDELVNSVHYTVPVRILGFNIILFIPFGFFLALIVQSRPKMLRITLIGMLFSLGIEISQYILDIGRTSNIDDVILNTFGTYIGASLGVFVKKRFLKF</sequence>
<dbReference type="PANTHER" id="PTHR36834:SF1">
    <property type="entry name" value="INTEGRAL MEMBRANE PROTEIN"/>
    <property type="match status" value="1"/>
</dbReference>
<dbReference type="RefSeq" id="WP_184662438.1">
    <property type="nucleotide sequence ID" value="NZ_JACHHB010000001.1"/>
</dbReference>